<evidence type="ECO:0000256" key="1">
    <source>
        <dbReference type="SAM" id="MobiDB-lite"/>
    </source>
</evidence>
<feature type="region of interest" description="Disordered" evidence="1">
    <location>
        <begin position="42"/>
        <end position="83"/>
    </location>
</feature>
<dbReference type="Proteomes" id="UP001055439">
    <property type="component" value="Chromosome 8"/>
</dbReference>
<feature type="region of interest" description="Disordered" evidence="1">
    <location>
        <begin position="1"/>
        <end position="23"/>
    </location>
</feature>
<evidence type="ECO:0000313" key="3">
    <source>
        <dbReference type="Proteomes" id="UP001055439"/>
    </source>
</evidence>
<reference evidence="2" key="1">
    <citation type="submission" date="2022-05" db="EMBL/GenBank/DDBJ databases">
        <title>The Musa troglodytarum L. genome provides insights into the mechanism of non-climacteric behaviour and enrichment of carotenoids.</title>
        <authorList>
            <person name="Wang J."/>
        </authorList>
    </citation>
    <scope>NUCLEOTIDE SEQUENCE</scope>
    <source>
        <tissue evidence="2">Leaf</tissue>
    </source>
</reference>
<organism evidence="2 3">
    <name type="scientific">Musa troglodytarum</name>
    <name type="common">fe'i banana</name>
    <dbReference type="NCBI Taxonomy" id="320322"/>
    <lineage>
        <taxon>Eukaryota</taxon>
        <taxon>Viridiplantae</taxon>
        <taxon>Streptophyta</taxon>
        <taxon>Embryophyta</taxon>
        <taxon>Tracheophyta</taxon>
        <taxon>Spermatophyta</taxon>
        <taxon>Magnoliopsida</taxon>
        <taxon>Liliopsida</taxon>
        <taxon>Zingiberales</taxon>
        <taxon>Musaceae</taxon>
        <taxon>Musa</taxon>
    </lineage>
</organism>
<feature type="compositionally biased region" description="Low complexity" evidence="1">
    <location>
        <begin position="95"/>
        <end position="116"/>
    </location>
</feature>
<feature type="region of interest" description="Disordered" evidence="1">
    <location>
        <begin position="95"/>
        <end position="187"/>
    </location>
</feature>
<name>A0A9E7HIW3_9LILI</name>
<accession>A0A9E7HIW3</accession>
<sequence length="259" mass="27713">MVEKKKAGGGGGGEGNMKKIEGGKRGILDQDAANSMVCIMFLNSKKSTRPSRSRSTAEIMRRTPSMLRPSSSPSLSSTACSSAADMYPSPFSSNTRNASLISSSSSSAFGSTAAPSPNRAFPRAQWKAAKSSKQRPTRPGRTYAATAAASSSRSAPRPRRSSARWSSATVISPSPLRSKRSKTRRRRTEFRLVDRRRKEGAAVRASAGVITGGVKCAILVGSRREHETNISDLERPNGLAHSTLPDRHIYSDVVLICSA</sequence>
<evidence type="ECO:0000313" key="2">
    <source>
        <dbReference type="EMBL" id="URE35396.1"/>
    </source>
</evidence>
<feature type="compositionally biased region" description="Low complexity" evidence="1">
    <location>
        <begin position="62"/>
        <end position="83"/>
    </location>
</feature>
<protein>
    <submittedName>
        <fullName evidence="2">Uncharacterized protein</fullName>
    </submittedName>
</protein>
<feature type="compositionally biased region" description="Basic residues" evidence="1">
    <location>
        <begin position="177"/>
        <end position="187"/>
    </location>
</feature>
<gene>
    <name evidence="2" type="ORF">MUK42_14094</name>
</gene>
<proteinExistence type="predicted"/>
<dbReference type="AlphaFoldDB" id="A0A9E7HIW3"/>
<feature type="compositionally biased region" description="Low complexity" evidence="1">
    <location>
        <begin position="139"/>
        <end position="155"/>
    </location>
</feature>
<keyword evidence="3" id="KW-1185">Reference proteome</keyword>
<dbReference type="EMBL" id="CP097510">
    <property type="protein sequence ID" value="URE35396.1"/>
    <property type="molecule type" value="Genomic_DNA"/>
</dbReference>